<dbReference type="EMBL" id="ATMH01001568">
    <property type="protein sequence ID" value="EPY34470.1"/>
    <property type="molecule type" value="Genomic_DNA"/>
</dbReference>
<feature type="domain" description="Mechanosensitive ion channel MscS" evidence="7">
    <location>
        <begin position="71"/>
        <end position="134"/>
    </location>
</feature>
<evidence type="ECO:0000259" key="7">
    <source>
        <dbReference type="Pfam" id="PF00924"/>
    </source>
</evidence>
<feature type="compositionally biased region" description="Basic and acidic residues" evidence="6">
    <location>
        <begin position="156"/>
        <end position="188"/>
    </location>
</feature>
<evidence type="ECO:0000256" key="1">
    <source>
        <dbReference type="ARBA" id="ARBA00004141"/>
    </source>
</evidence>
<dbReference type="PANTHER" id="PTHR30221:SF1">
    <property type="entry name" value="SMALL-CONDUCTANCE MECHANOSENSITIVE CHANNEL"/>
    <property type="match status" value="1"/>
</dbReference>
<dbReference type="InterPro" id="IPR011014">
    <property type="entry name" value="MscS_channel_TM-2"/>
</dbReference>
<evidence type="ECO:0000256" key="3">
    <source>
        <dbReference type="ARBA" id="ARBA00022692"/>
    </source>
</evidence>
<organism evidence="9 10">
    <name type="scientific">Strigomonas culicis</name>
    <dbReference type="NCBI Taxonomy" id="28005"/>
    <lineage>
        <taxon>Eukaryota</taxon>
        <taxon>Discoba</taxon>
        <taxon>Euglenozoa</taxon>
        <taxon>Kinetoplastea</taxon>
        <taxon>Metakinetoplastina</taxon>
        <taxon>Trypanosomatida</taxon>
        <taxon>Trypanosomatidae</taxon>
        <taxon>Strigomonadinae</taxon>
        <taxon>Strigomonas</taxon>
    </lineage>
</organism>
<dbReference type="GO" id="GO:0008381">
    <property type="term" value="F:mechanosensitive monoatomic ion channel activity"/>
    <property type="evidence" value="ECO:0007669"/>
    <property type="project" value="InterPro"/>
</dbReference>
<evidence type="ECO:0000256" key="6">
    <source>
        <dbReference type="SAM" id="MobiDB-lite"/>
    </source>
</evidence>
<sequence>MKRFFNSFYERTGIIADPAQRSVASRVSALLIEGTVVFSLLGTVGVDTSPLIAAAGVTGATIGFACKDFGANFVASIALAGQSSLRVGNDLTVGTGPNTVSGKVVNWDTRYLYLRNKDGQMVCVPNNIILTSVVCWNNAPASAYGGAGTTTATTMDKSEMDKKWQAMADKASKEHAIPREPAKDAKKP</sequence>
<dbReference type="SUPFAM" id="SSF50182">
    <property type="entry name" value="Sm-like ribonucleoproteins"/>
    <property type="match status" value="1"/>
</dbReference>
<dbReference type="SUPFAM" id="SSF82861">
    <property type="entry name" value="Mechanosensitive channel protein MscS (YggB), transmembrane region"/>
    <property type="match status" value="1"/>
</dbReference>
<dbReference type="InterPro" id="IPR023408">
    <property type="entry name" value="MscS_beta-dom_sf"/>
</dbReference>
<keyword evidence="4" id="KW-1133">Transmembrane helix</keyword>
<keyword evidence="5" id="KW-0472">Membrane</keyword>
<evidence type="ECO:0000313" key="10">
    <source>
        <dbReference type="Proteomes" id="UP000015354"/>
    </source>
</evidence>
<evidence type="ECO:0000313" key="8">
    <source>
        <dbReference type="EMBL" id="EPY33781.1"/>
    </source>
</evidence>
<dbReference type="EMBL" id="ATMH01001985">
    <property type="protein sequence ID" value="EPY33781.1"/>
    <property type="molecule type" value="Genomic_DNA"/>
</dbReference>
<evidence type="ECO:0000256" key="4">
    <source>
        <dbReference type="ARBA" id="ARBA00022989"/>
    </source>
</evidence>
<gene>
    <name evidence="9" type="ORF">STCU_01568</name>
    <name evidence="8" type="ORF">STCU_01985</name>
</gene>
<dbReference type="Gene3D" id="2.30.30.60">
    <property type="match status" value="1"/>
</dbReference>
<dbReference type="InterPro" id="IPR045275">
    <property type="entry name" value="MscS_archaea/bacteria_type"/>
</dbReference>
<name>S9WFF9_9TRYP</name>
<protein>
    <recommendedName>
        <fullName evidence="7">Mechanosensitive ion channel MscS domain-containing protein</fullName>
    </recommendedName>
</protein>
<reference evidence="9" key="2">
    <citation type="submission" date="2013-03" db="EMBL/GenBank/DDBJ databases">
        <authorList>
            <person name="Motta M.C.M."/>
            <person name="Martins A.C.A."/>
            <person name="Preta C.M.C.C."/>
            <person name="Silva R."/>
            <person name="de Souza S.S."/>
            <person name="Klein C.C."/>
            <person name="de Almeida L.G.P."/>
            <person name="Cunha O.L."/>
            <person name="Colabardini A.C."/>
            <person name="Lima B.A."/>
            <person name="Machado C.R."/>
            <person name="Soares C.M.A."/>
            <person name="de Menezes C.B.A."/>
            <person name="Bartolomeu D.C."/>
            <person name="Grisard E.C."/>
            <person name="Fantinatti-Garboggini F."/>
            <person name="Rodrigues-Luiz G.F."/>
            <person name="Wagner G."/>
            <person name="Goldman G.H."/>
            <person name="Fietto J.L.R."/>
            <person name="Ciapina L.P."/>
            <person name="Brocchi M."/>
            <person name="Elias M.C."/>
            <person name="Goldman M.H.S."/>
            <person name="Sagot M.-F."/>
            <person name="Pereira M."/>
            <person name="Stoco P.H."/>
            <person name="Teixeira S.M.R."/>
            <person name="de Mendonca-Neto R.P."/>
            <person name="Maciel T.E.F."/>
            <person name="Mendes T.A.O."/>
            <person name="Urmenyi T.P."/>
            <person name="Teixeira M.M.G."/>
            <person name="de Camargo E.F.P."/>
            <person name="de Sousa W."/>
            <person name="Schenkman S."/>
            <person name="de Vasconcelos A.T.R."/>
        </authorList>
    </citation>
    <scope>NUCLEOTIDE SEQUENCE</scope>
</reference>
<evidence type="ECO:0000256" key="5">
    <source>
        <dbReference type="ARBA" id="ARBA00023136"/>
    </source>
</evidence>
<comment type="subcellular location">
    <subcellularLocation>
        <location evidence="1">Membrane</location>
        <topology evidence="1">Multi-pass membrane protein</topology>
    </subcellularLocation>
</comment>
<dbReference type="GO" id="GO:0016020">
    <property type="term" value="C:membrane"/>
    <property type="evidence" value="ECO:0007669"/>
    <property type="project" value="UniProtKB-SubCell"/>
</dbReference>
<feature type="region of interest" description="Disordered" evidence="6">
    <location>
        <begin position="147"/>
        <end position="188"/>
    </location>
</feature>
<dbReference type="OrthoDB" id="10036188at2759"/>
<proteinExistence type="inferred from homology"/>
<accession>S9WFF9</accession>
<comment type="similarity">
    <text evidence="2">Belongs to the MscS (TC 1.A.23) family.</text>
</comment>
<evidence type="ECO:0000313" key="9">
    <source>
        <dbReference type="EMBL" id="EPY34470.1"/>
    </source>
</evidence>
<keyword evidence="10" id="KW-1185">Reference proteome</keyword>
<dbReference type="InterPro" id="IPR010920">
    <property type="entry name" value="LSM_dom_sf"/>
</dbReference>
<dbReference type="Proteomes" id="UP000015354">
    <property type="component" value="Unassembled WGS sequence"/>
</dbReference>
<dbReference type="AlphaFoldDB" id="S9WFF9"/>
<dbReference type="InterPro" id="IPR006685">
    <property type="entry name" value="MscS_channel_2nd"/>
</dbReference>
<reference evidence="9 10" key="1">
    <citation type="journal article" date="2013" name="PLoS ONE">
        <title>Predicting the Proteins of Angomonas deanei, Strigomonas culicis and Their Respective Endosymbionts Reveals New Aspects of the Trypanosomatidae Family.</title>
        <authorList>
            <person name="Motta M.C."/>
            <person name="Martins A.C."/>
            <person name="de Souza S.S."/>
            <person name="Catta-Preta C.M."/>
            <person name="Silva R."/>
            <person name="Klein C.C."/>
            <person name="de Almeida L.G."/>
            <person name="de Lima Cunha O."/>
            <person name="Ciapina L.P."/>
            <person name="Brocchi M."/>
            <person name="Colabardini A.C."/>
            <person name="de Araujo Lima B."/>
            <person name="Machado C.R."/>
            <person name="de Almeida Soares C.M."/>
            <person name="Probst C.M."/>
            <person name="de Menezes C.B."/>
            <person name="Thompson C.E."/>
            <person name="Bartholomeu D.C."/>
            <person name="Gradia D.F."/>
            <person name="Pavoni D.P."/>
            <person name="Grisard E.C."/>
            <person name="Fantinatti-Garboggini F."/>
            <person name="Marchini F.K."/>
            <person name="Rodrigues-Luiz G.F."/>
            <person name="Wagner G."/>
            <person name="Goldman G.H."/>
            <person name="Fietto J.L."/>
            <person name="Elias M.C."/>
            <person name="Goldman M.H."/>
            <person name="Sagot M.F."/>
            <person name="Pereira M."/>
            <person name="Stoco P.H."/>
            <person name="de Mendonca-Neto R.P."/>
            <person name="Teixeira S.M."/>
            <person name="Maciel T.E."/>
            <person name="de Oliveira Mendes T.A."/>
            <person name="Urmenyi T.P."/>
            <person name="de Souza W."/>
            <person name="Schenkman S."/>
            <person name="de Vasconcelos A.T."/>
        </authorList>
    </citation>
    <scope>NUCLEOTIDE SEQUENCE [LARGE SCALE GENOMIC DNA]</scope>
</reference>
<dbReference type="Pfam" id="PF00924">
    <property type="entry name" value="MS_channel_2nd"/>
    <property type="match status" value="1"/>
</dbReference>
<dbReference type="PANTHER" id="PTHR30221">
    <property type="entry name" value="SMALL-CONDUCTANCE MECHANOSENSITIVE CHANNEL"/>
    <property type="match status" value="1"/>
</dbReference>
<comment type="caution">
    <text evidence="9">The sequence shown here is derived from an EMBL/GenBank/DDBJ whole genome shotgun (WGS) entry which is preliminary data.</text>
</comment>
<keyword evidence="3" id="KW-0812">Transmembrane</keyword>
<evidence type="ECO:0000256" key="2">
    <source>
        <dbReference type="ARBA" id="ARBA00008017"/>
    </source>
</evidence>
<dbReference type="Gene3D" id="1.10.287.1260">
    <property type="match status" value="1"/>
</dbReference>